<dbReference type="EMBL" id="OQ434040">
    <property type="protein sequence ID" value="WET58365.1"/>
    <property type="molecule type" value="Genomic_DNA"/>
</dbReference>
<gene>
    <name evidence="2" type="primary">atp8</name>
</gene>
<dbReference type="AlphaFoldDB" id="A0A9Y1LWB6"/>
<accession>A0A9Y1LWB6</accession>
<organism evidence="2">
    <name type="scientific">Trioza frangulae</name>
    <dbReference type="NCBI Taxonomy" id="3035953"/>
    <lineage>
        <taxon>Eukaryota</taxon>
        <taxon>Metazoa</taxon>
        <taxon>Ecdysozoa</taxon>
        <taxon>Arthropoda</taxon>
        <taxon>Hexapoda</taxon>
        <taxon>Insecta</taxon>
        <taxon>Pterygota</taxon>
        <taxon>Neoptera</taxon>
        <taxon>Paraneoptera</taxon>
        <taxon>Hemiptera</taxon>
        <taxon>Sternorrhyncha</taxon>
        <taxon>Psylloidea</taxon>
        <taxon>Triozidae</taxon>
        <taxon>Trioza</taxon>
    </lineage>
</organism>
<evidence type="ECO:0000256" key="1">
    <source>
        <dbReference type="SAM" id="Phobius"/>
    </source>
</evidence>
<keyword evidence="1" id="KW-0812">Transmembrane</keyword>
<geneLocation type="mitochondrion" evidence="2"/>
<evidence type="ECO:0000313" key="2">
    <source>
        <dbReference type="EMBL" id="WET58365.1"/>
    </source>
</evidence>
<proteinExistence type="predicted"/>
<dbReference type="RefSeq" id="YP_010744965.1">
    <property type="nucleotide sequence ID" value="NC_073125.1"/>
</dbReference>
<dbReference type="GeneID" id="79710808"/>
<keyword evidence="1" id="KW-1133">Transmembrane helix</keyword>
<keyword evidence="2" id="KW-0496">Mitochondrion</keyword>
<name>A0A9Y1LWB6_9HEMI</name>
<protein>
    <submittedName>
        <fullName evidence="2">ATP synthase F0 subunit 8</fullName>
    </submittedName>
</protein>
<feature type="transmembrane region" description="Helical" evidence="1">
    <location>
        <begin position="6"/>
        <end position="31"/>
    </location>
</feature>
<keyword evidence="1" id="KW-0472">Membrane</keyword>
<reference evidence="2" key="1">
    <citation type="submission" date="2023-02" db="EMBL/GenBank/DDBJ databases">
        <title>The complete mitochondrion genome of Trioza frangulae.</title>
        <authorList>
            <person name="Lu F."/>
        </authorList>
    </citation>
    <scope>NUCLEOTIDE SEQUENCE</scope>
</reference>
<sequence>MPQMAPMPWMIIMMFSLFTLLSISSIIFFYVQHQQMKKTLVKQNLFLIKW</sequence>